<evidence type="ECO:0000259" key="1">
    <source>
        <dbReference type="Pfam" id="PF06283"/>
    </source>
</evidence>
<evidence type="ECO:0000313" key="2">
    <source>
        <dbReference type="EMBL" id="QDU59146.1"/>
    </source>
</evidence>
<proteinExistence type="predicted"/>
<dbReference type="InterPro" id="IPR029062">
    <property type="entry name" value="Class_I_gatase-like"/>
</dbReference>
<reference evidence="2 3" key="1">
    <citation type="submission" date="2019-02" db="EMBL/GenBank/DDBJ databases">
        <title>Deep-cultivation of Planctomycetes and their phenomic and genomic characterization uncovers novel biology.</title>
        <authorList>
            <person name="Wiegand S."/>
            <person name="Jogler M."/>
            <person name="Boedeker C."/>
            <person name="Pinto D."/>
            <person name="Vollmers J."/>
            <person name="Rivas-Marin E."/>
            <person name="Kohn T."/>
            <person name="Peeters S.H."/>
            <person name="Heuer A."/>
            <person name="Rast P."/>
            <person name="Oberbeckmann S."/>
            <person name="Bunk B."/>
            <person name="Jeske O."/>
            <person name="Meyerdierks A."/>
            <person name="Storesund J.E."/>
            <person name="Kallscheuer N."/>
            <person name="Luecker S."/>
            <person name="Lage O.M."/>
            <person name="Pohl T."/>
            <person name="Merkel B.J."/>
            <person name="Hornburger P."/>
            <person name="Mueller R.-W."/>
            <person name="Bruemmer F."/>
            <person name="Labrenz M."/>
            <person name="Spormann A.M."/>
            <person name="Op den Camp H."/>
            <person name="Overmann J."/>
            <person name="Amann R."/>
            <person name="Jetten M.S.M."/>
            <person name="Mascher T."/>
            <person name="Medema M.H."/>
            <person name="Devos D.P."/>
            <person name="Kaster A.-K."/>
            <person name="Ovreas L."/>
            <person name="Rohde M."/>
            <person name="Galperin M.Y."/>
            <person name="Jogler C."/>
        </authorList>
    </citation>
    <scope>NUCLEOTIDE SEQUENCE [LARGE SCALE GENOMIC DNA]</scope>
    <source>
        <strain evidence="2 3">Pan181</strain>
    </source>
</reference>
<dbReference type="Pfam" id="PF06283">
    <property type="entry name" value="ThuA"/>
    <property type="match status" value="1"/>
</dbReference>
<keyword evidence="3" id="KW-1185">Reference proteome</keyword>
<name>A0A518AWR2_9BACT</name>
<dbReference type="Gene3D" id="3.40.50.880">
    <property type="match status" value="1"/>
</dbReference>
<dbReference type="EMBL" id="CP036278">
    <property type="protein sequence ID" value="QDU59146.1"/>
    <property type="molecule type" value="Genomic_DNA"/>
</dbReference>
<accession>A0A518AWR2</accession>
<organism evidence="2 3">
    <name type="scientific">Aeoliella mucimassa</name>
    <dbReference type="NCBI Taxonomy" id="2527972"/>
    <lineage>
        <taxon>Bacteria</taxon>
        <taxon>Pseudomonadati</taxon>
        <taxon>Planctomycetota</taxon>
        <taxon>Planctomycetia</taxon>
        <taxon>Pirellulales</taxon>
        <taxon>Lacipirellulaceae</taxon>
        <taxon>Aeoliella</taxon>
    </lineage>
</organism>
<dbReference type="Proteomes" id="UP000315750">
    <property type="component" value="Chromosome"/>
</dbReference>
<dbReference type="PANTHER" id="PTHR40469:SF2">
    <property type="entry name" value="GALACTOSE-BINDING DOMAIN-LIKE SUPERFAMILY PROTEIN"/>
    <property type="match status" value="1"/>
</dbReference>
<dbReference type="AlphaFoldDB" id="A0A518AWR2"/>
<evidence type="ECO:0000313" key="3">
    <source>
        <dbReference type="Proteomes" id="UP000315750"/>
    </source>
</evidence>
<sequence length="220" mass="24476">MLGRQSGEYLTNIRTDSQLITRQPIVGVGSKYGGKRVNARELSSYDAVFLLPSGAGTLTPEQQADLLAYVHDDGKGLVVGHAGALAFFEWPKFYEMLGGRMGGEFMAEARVIVEDPSFPGADAFGSETFIFNEQHPVFTEPYDRDKVNVILKLDPNSLTPEQRAKRSDEDYPVMWSREYGRGRVLQVGWGHLDATWDDPRFQQLMLQGILWAMGAVGKNG</sequence>
<gene>
    <name evidence="2" type="ORF">Pan181_53870</name>
</gene>
<feature type="domain" description="ThuA-like" evidence="1">
    <location>
        <begin position="38"/>
        <end position="212"/>
    </location>
</feature>
<protein>
    <submittedName>
        <fullName evidence="2">Trehalose utilization</fullName>
    </submittedName>
</protein>
<dbReference type="PANTHER" id="PTHR40469">
    <property type="entry name" value="SECRETED GLYCOSYL HYDROLASE"/>
    <property type="match status" value="1"/>
</dbReference>
<dbReference type="KEGG" id="amuc:Pan181_53870"/>
<dbReference type="SUPFAM" id="SSF52317">
    <property type="entry name" value="Class I glutamine amidotransferase-like"/>
    <property type="match status" value="1"/>
</dbReference>
<dbReference type="InterPro" id="IPR029010">
    <property type="entry name" value="ThuA-like"/>
</dbReference>